<keyword evidence="1" id="KW-0472">Membrane</keyword>
<dbReference type="Pfam" id="PF02405">
    <property type="entry name" value="MlaE"/>
    <property type="match status" value="1"/>
</dbReference>
<dbReference type="PANTHER" id="PTHR30188:SF13">
    <property type="entry name" value="CONSERVED HYPOTHETICAL INTEGRAL MEMBRANE PROTEIN YRBE3B"/>
    <property type="match status" value="1"/>
</dbReference>
<feature type="transmembrane region" description="Helical" evidence="1">
    <location>
        <begin position="241"/>
        <end position="259"/>
    </location>
</feature>
<keyword evidence="1" id="KW-1133">Transmembrane helix</keyword>
<reference evidence="3" key="1">
    <citation type="submission" date="2021-11" db="EMBL/GenBank/DDBJ databases">
        <title>Cultivation dependent microbiological survey of springs from the worlds oldest radium mine currently devoted to the extraction of radon-saturated water.</title>
        <authorList>
            <person name="Kapinusova G."/>
            <person name="Smrhova T."/>
            <person name="Strejcek M."/>
            <person name="Suman J."/>
            <person name="Jani K."/>
            <person name="Pajer P."/>
            <person name="Uhlik O."/>
        </authorList>
    </citation>
    <scope>NUCLEOTIDE SEQUENCE [LARGE SCALE GENOMIC DNA]</scope>
    <source>
        <strain evidence="3">J379</strain>
    </source>
</reference>
<keyword evidence="3" id="KW-1185">Reference proteome</keyword>
<proteinExistence type="predicted"/>
<evidence type="ECO:0000313" key="3">
    <source>
        <dbReference type="Proteomes" id="UP001058860"/>
    </source>
</evidence>
<dbReference type="EMBL" id="CP088295">
    <property type="protein sequence ID" value="UUY03471.1"/>
    <property type="molecule type" value="Genomic_DNA"/>
</dbReference>
<sequence>MATPSDSWTAVPRDWFASFGEIVKFLGKVLLQIIDLRVFKYSGEVLRQAGLLIMSSALVIWVLVFVVGLQCGIEGAYFSRAVGAPANAGTFSALCNLRELVPYAFGWMMAAKIGTGIVAELGSMRISDEIDALEVMGINSITFLCATKLLASWLTLPFLYIIAIGAGFFASYLAVVEQIGEVSSGGYFLLFWMFQNPPDMFFSLAKAMVMATVIVLVGCYYGYNASGGPVGVGTATAKSMVLNLVMVHLIGMLGTQVFWGGNARAPIGG</sequence>
<keyword evidence="1" id="KW-0812">Transmembrane</keyword>
<evidence type="ECO:0000313" key="2">
    <source>
        <dbReference type="EMBL" id="UUY03471.1"/>
    </source>
</evidence>
<name>A0ABY5PFR4_9ACTN</name>
<dbReference type="InterPro" id="IPR030802">
    <property type="entry name" value="Permease_MalE"/>
</dbReference>
<feature type="transmembrane region" description="Helical" evidence="1">
    <location>
        <begin position="158"/>
        <end position="180"/>
    </location>
</feature>
<gene>
    <name evidence="2" type="ORF">LRS13_22825</name>
</gene>
<feature type="transmembrane region" description="Helical" evidence="1">
    <location>
        <begin position="49"/>
        <end position="69"/>
    </location>
</feature>
<protein>
    <submittedName>
        <fullName evidence="2">ABC transporter permease</fullName>
    </submittedName>
</protein>
<dbReference type="Proteomes" id="UP001058860">
    <property type="component" value="Chromosome"/>
</dbReference>
<evidence type="ECO:0000256" key="1">
    <source>
        <dbReference type="SAM" id="Phobius"/>
    </source>
</evidence>
<accession>A0ABY5PFR4</accession>
<organism evidence="2 3">
    <name type="scientific">Svornostia abyssi</name>
    <dbReference type="NCBI Taxonomy" id="2898438"/>
    <lineage>
        <taxon>Bacteria</taxon>
        <taxon>Bacillati</taxon>
        <taxon>Actinomycetota</taxon>
        <taxon>Thermoleophilia</taxon>
        <taxon>Solirubrobacterales</taxon>
        <taxon>Baekduiaceae</taxon>
        <taxon>Svornostia</taxon>
    </lineage>
</organism>
<dbReference type="RefSeq" id="WP_353863976.1">
    <property type="nucleotide sequence ID" value="NZ_CP088295.1"/>
</dbReference>
<dbReference type="PANTHER" id="PTHR30188">
    <property type="entry name" value="ABC TRANSPORTER PERMEASE PROTEIN-RELATED"/>
    <property type="match status" value="1"/>
</dbReference>
<feature type="transmembrane region" description="Helical" evidence="1">
    <location>
        <begin position="200"/>
        <end position="221"/>
    </location>
</feature>